<evidence type="ECO:0000313" key="1">
    <source>
        <dbReference type="EMBL" id="MBB3037432.1"/>
    </source>
</evidence>
<dbReference type="RefSeq" id="WP_064441185.1">
    <property type="nucleotide sequence ID" value="NZ_BDDI01000012.1"/>
</dbReference>
<dbReference type="EMBL" id="JACHWS010000002">
    <property type="protein sequence ID" value="MBB3037432.1"/>
    <property type="molecule type" value="Genomic_DNA"/>
</dbReference>
<comment type="caution">
    <text evidence="1">The sequence shown here is derived from an EMBL/GenBank/DDBJ whole genome shotgun (WGS) entry which is preliminary data.</text>
</comment>
<proteinExistence type="predicted"/>
<reference evidence="1 3" key="1">
    <citation type="submission" date="2020-08" db="EMBL/GenBank/DDBJ databases">
        <title>Sequencing the genomes of 1000 actinobacteria strains.</title>
        <authorList>
            <person name="Klenk H.-P."/>
        </authorList>
    </citation>
    <scope>NUCLEOTIDE SEQUENCE [LARGE SCALE GENOMIC DNA]</scope>
    <source>
        <strain evidence="1 3">DSM 45258</strain>
    </source>
</reference>
<keyword evidence="3" id="KW-1185">Reference proteome</keyword>
<organism evidence="1 3">
    <name type="scientific">Hoyosella altamirensis</name>
    <dbReference type="NCBI Taxonomy" id="616997"/>
    <lineage>
        <taxon>Bacteria</taxon>
        <taxon>Bacillati</taxon>
        <taxon>Actinomycetota</taxon>
        <taxon>Actinomycetes</taxon>
        <taxon>Mycobacteriales</taxon>
        <taxon>Hoyosellaceae</taxon>
        <taxon>Hoyosella</taxon>
    </lineage>
</organism>
<evidence type="ECO:0000313" key="2">
    <source>
        <dbReference type="EMBL" id="MBB3037449.1"/>
    </source>
</evidence>
<accession>A0A839RKN0</accession>
<sequence>MNENNIHEVRATSAAFVTCFVNGDTEGVDAMLEDVMSSDNQTAPTDLLYGVAELAAGLARQNIFLEARTRGEHLAEDAINPRAVQALQKLIAALRAGGPGVFE</sequence>
<dbReference type="EMBL" id="JACHWS010000002">
    <property type="protein sequence ID" value="MBB3037449.1"/>
    <property type="molecule type" value="Genomic_DNA"/>
</dbReference>
<gene>
    <name evidence="1" type="ORF">FHU29_001881</name>
    <name evidence="2" type="ORF">FHU29_001898</name>
</gene>
<evidence type="ECO:0000313" key="3">
    <source>
        <dbReference type="Proteomes" id="UP000567922"/>
    </source>
</evidence>
<protein>
    <submittedName>
        <fullName evidence="1">Uncharacterized protein</fullName>
    </submittedName>
</protein>
<dbReference type="Proteomes" id="UP000567922">
    <property type="component" value="Unassembled WGS sequence"/>
</dbReference>
<dbReference type="AlphaFoldDB" id="A0A839RKN0"/>
<name>A0A839RKN0_9ACTN</name>